<organism evidence="4 5">
    <name type="scientific">Kribbella kalugense</name>
    <dbReference type="NCBI Taxonomy" id="2512221"/>
    <lineage>
        <taxon>Bacteria</taxon>
        <taxon>Bacillati</taxon>
        <taxon>Actinomycetota</taxon>
        <taxon>Actinomycetes</taxon>
        <taxon>Propionibacteriales</taxon>
        <taxon>Kribbellaceae</taxon>
        <taxon>Kribbella</taxon>
    </lineage>
</organism>
<dbReference type="RefSeq" id="WP_134119234.1">
    <property type="nucleotide sequence ID" value="NZ_SODF01000001.1"/>
</dbReference>
<dbReference type="InterPro" id="IPR016181">
    <property type="entry name" value="Acyl_CoA_acyltransferase"/>
</dbReference>
<keyword evidence="1 4" id="KW-0808">Transferase</keyword>
<protein>
    <submittedName>
        <fullName evidence="4">Acetyltransferase (GNAT) family protein</fullName>
    </submittedName>
</protein>
<dbReference type="EMBL" id="SODF01000001">
    <property type="protein sequence ID" value="TDW24073.1"/>
    <property type="molecule type" value="Genomic_DNA"/>
</dbReference>
<evidence type="ECO:0000259" key="3">
    <source>
        <dbReference type="PROSITE" id="PS51186"/>
    </source>
</evidence>
<gene>
    <name evidence="4" type="ORF">EV650_2936</name>
</gene>
<sequence length="368" mass="40421">MTTRVVVRQAVAEDAEAVAAVRRAVYPYKAMSAAATRHIITVQSPGQRFLPLVAERDGEIVAWGSAGLTVWTSEPGESEVAVFVHPDHRKQGIGSQLAERLHQHLTEVGAIRVRTFVHPDGLEFARNLGYDGTRQMHYAGVQLASLPEQPATPDGIEVVAFDQVDPRAAYTADTIAALDEPTDSPMDSIEYDRWLEDIWNNPSLDKSLSVAAMAGDEMASFTLVETDGDRMWSGMTGTIPAYRGRGLAKLVKSVALRRAAESGITAAYTSNDDENGPMLAINNWLGYERVQTELGLLLTLSDQRCGFCAKALIQSCNRFPSGIHLKGRYVPGDFAVGVPKEFGWKSGLRDQGMSKPRSHCTTRWFRIW</sequence>
<dbReference type="Pfam" id="PF00583">
    <property type="entry name" value="Acetyltransf_1"/>
    <property type="match status" value="1"/>
</dbReference>
<reference evidence="4 5" key="1">
    <citation type="submission" date="2019-03" db="EMBL/GenBank/DDBJ databases">
        <title>Genomic Encyclopedia of Type Strains, Phase III (KMG-III): the genomes of soil and plant-associated and newly described type strains.</title>
        <authorList>
            <person name="Whitman W."/>
        </authorList>
    </citation>
    <scope>NUCLEOTIDE SEQUENCE [LARGE SCALE GENOMIC DNA]</scope>
    <source>
        <strain evidence="4 5">VKM Ac-2570</strain>
    </source>
</reference>
<dbReference type="PANTHER" id="PTHR43877">
    <property type="entry name" value="AMINOALKYLPHOSPHONATE N-ACETYLTRANSFERASE-RELATED-RELATED"/>
    <property type="match status" value="1"/>
</dbReference>
<feature type="domain" description="N-acetyltransferase" evidence="3">
    <location>
        <begin position="159"/>
        <end position="314"/>
    </location>
</feature>
<dbReference type="CDD" id="cd04301">
    <property type="entry name" value="NAT_SF"/>
    <property type="match status" value="1"/>
</dbReference>
<comment type="caution">
    <text evidence="4">The sequence shown here is derived from an EMBL/GenBank/DDBJ whole genome shotgun (WGS) entry which is preliminary data.</text>
</comment>
<evidence type="ECO:0000313" key="4">
    <source>
        <dbReference type="EMBL" id="TDW24073.1"/>
    </source>
</evidence>
<accession>A0A4R8A0Q6</accession>
<dbReference type="PANTHER" id="PTHR43877:SF1">
    <property type="entry name" value="ACETYLTRANSFERASE"/>
    <property type="match status" value="1"/>
</dbReference>
<evidence type="ECO:0000256" key="1">
    <source>
        <dbReference type="ARBA" id="ARBA00022679"/>
    </source>
</evidence>
<dbReference type="SUPFAM" id="SSF55729">
    <property type="entry name" value="Acyl-CoA N-acyltransferases (Nat)"/>
    <property type="match status" value="2"/>
</dbReference>
<keyword evidence="5" id="KW-1185">Reference proteome</keyword>
<dbReference type="GO" id="GO:0016747">
    <property type="term" value="F:acyltransferase activity, transferring groups other than amino-acyl groups"/>
    <property type="evidence" value="ECO:0007669"/>
    <property type="project" value="InterPro"/>
</dbReference>
<evidence type="ECO:0000256" key="2">
    <source>
        <dbReference type="ARBA" id="ARBA00023315"/>
    </source>
</evidence>
<evidence type="ECO:0000313" key="5">
    <source>
        <dbReference type="Proteomes" id="UP000295447"/>
    </source>
</evidence>
<proteinExistence type="predicted"/>
<dbReference type="InterPro" id="IPR050832">
    <property type="entry name" value="Bact_Acetyltransf"/>
</dbReference>
<feature type="domain" description="N-acetyltransferase" evidence="3">
    <location>
        <begin position="5"/>
        <end position="152"/>
    </location>
</feature>
<dbReference type="InterPro" id="IPR000182">
    <property type="entry name" value="GNAT_dom"/>
</dbReference>
<dbReference type="Gene3D" id="3.40.630.30">
    <property type="match status" value="1"/>
</dbReference>
<dbReference type="Proteomes" id="UP000295447">
    <property type="component" value="Unassembled WGS sequence"/>
</dbReference>
<dbReference type="OrthoDB" id="4119890at2"/>
<name>A0A4R8A0Q6_9ACTN</name>
<dbReference type="PROSITE" id="PS51186">
    <property type="entry name" value="GNAT"/>
    <property type="match status" value="2"/>
</dbReference>
<dbReference type="AlphaFoldDB" id="A0A4R8A0Q6"/>
<keyword evidence="2" id="KW-0012">Acyltransferase</keyword>